<organism evidence="1 2">
    <name type="scientific">Trichomonascus ciferrii</name>
    <dbReference type="NCBI Taxonomy" id="44093"/>
    <lineage>
        <taxon>Eukaryota</taxon>
        <taxon>Fungi</taxon>
        <taxon>Dikarya</taxon>
        <taxon>Ascomycota</taxon>
        <taxon>Saccharomycotina</taxon>
        <taxon>Dipodascomycetes</taxon>
        <taxon>Dipodascales</taxon>
        <taxon>Trichomonascaceae</taxon>
        <taxon>Trichomonascus</taxon>
        <taxon>Trichomonascus ciferrii complex</taxon>
    </lineage>
</organism>
<proteinExistence type="predicted"/>
<evidence type="ECO:0000313" key="1">
    <source>
        <dbReference type="EMBL" id="KAA8897616.1"/>
    </source>
</evidence>
<dbReference type="VEuPathDB" id="FungiDB:TRICI_006704"/>
<keyword evidence="2" id="KW-1185">Reference proteome</keyword>
<dbReference type="EMBL" id="SWFS01000561">
    <property type="protein sequence ID" value="KAA8897616.1"/>
    <property type="molecule type" value="Genomic_DNA"/>
</dbReference>
<evidence type="ECO:0000313" key="2">
    <source>
        <dbReference type="Proteomes" id="UP000761534"/>
    </source>
</evidence>
<comment type="caution">
    <text evidence="1">The sequence shown here is derived from an EMBL/GenBank/DDBJ whole genome shotgun (WGS) entry which is preliminary data.</text>
</comment>
<reference evidence="1" key="1">
    <citation type="journal article" date="2019" name="G3 (Bethesda)">
        <title>Genome Assemblies of Two Rare Opportunistic Yeast Pathogens: Diutina rugosa (syn. Candida rugosa) and Trichomonascus ciferrii (syn. Candida ciferrii).</title>
        <authorList>
            <person name="Mixao V."/>
            <person name="Saus E."/>
            <person name="Hansen A.P."/>
            <person name="Lass-Florl C."/>
            <person name="Gabaldon T."/>
        </authorList>
    </citation>
    <scope>NUCLEOTIDE SEQUENCE</scope>
    <source>
        <strain evidence="1">CBS 4856</strain>
    </source>
</reference>
<sequence length="69" mass="8139">MSVNSINKRINTFNIIQNVIDINSNNNNNRINVHQIYILVFDANNDLQFHQQIQHPDSQHQITGHRFQT</sequence>
<dbReference type="AlphaFoldDB" id="A0A642UEL6"/>
<gene>
    <name evidence="1" type="ORF">TRICI_006704</name>
</gene>
<dbReference type="Proteomes" id="UP000761534">
    <property type="component" value="Unassembled WGS sequence"/>
</dbReference>
<protein>
    <submittedName>
        <fullName evidence="1">Uncharacterized protein</fullName>
    </submittedName>
</protein>
<name>A0A642UEL6_9ASCO</name>
<accession>A0A642UEL6</accession>